<keyword evidence="4 5" id="KW-0472">Membrane</keyword>
<evidence type="ECO:0000256" key="3">
    <source>
        <dbReference type="ARBA" id="ARBA00022989"/>
    </source>
</evidence>
<dbReference type="Pfam" id="PF01027">
    <property type="entry name" value="Bax1-I"/>
    <property type="match status" value="1"/>
</dbReference>
<reference evidence="6 7" key="1">
    <citation type="journal article" date="2022" name="Pathogens">
        <title>Staphylococcus ratti sp. nov. Isolated from a Lab Rat.</title>
        <authorList>
            <person name="Kovarovic V."/>
            <person name="Sedlacek I."/>
            <person name="Petras P."/>
            <person name="Kralova S."/>
            <person name="Maslanova I."/>
            <person name="Svec P."/>
            <person name="Neumann-Schaal M."/>
            <person name="Botka T."/>
            <person name="Gelbicova T."/>
            <person name="Stankova E."/>
            <person name="Doskar J."/>
            <person name="Pantucek R."/>
        </authorList>
    </citation>
    <scope>NUCLEOTIDE SEQUENCE [LARGE SCALE GENOMIC DNA]</scope>
    <source>
        <strain evidence="6 7">CCM 9025</strain>
    </source>
</reference>
<feature type="transmembrane region" description="Helical" evidence="5">
    <location>
        <begin position="75"/>
        <end position="93"/>
    </location>
</feature>
<feature type="transmembrane region" description="Helical" evidence="5">
    <location>
        <begin position="20"/>
        <end position="39"/>
    </location>
</feature>
<keyword evidence="2 5" id="KW-0812">Transmembrane</keyword>
<feature type="transmembrane region" description="Helical" evidence="5">
    <location>
        <begin position="105"/>
        <end position="123"/>
    </location>
</feature>
<feature type="transmembrane region" description="Helical" evidence="5">
    <location>
        <begin position="157"/>
        <end position="176"/>
    </location>
</feature>
<sequence length="212" mass="24444">MTSISESGNVKKHPFQYGKVWLFFTYYWIIFGIATYFGQFLPMEWRQPLSIGLLLLILVTMVVQRARFSGPIMSHVYTIVSGLLSYATFTATLQDLGPSVFFKNVLLAIIGFVVFGFIGFFMIKDASSLGKYLFVTLVALIVASLVGWFIHNPLYHTIIAIVGLLLFLLYTLYDFNRMKRGAFSPREMGFNLFLNLFRIIRYVLHIARYVRR</sequence>
<evidence type="ECO:0000256" key="4">
    <source>
        <dbReference type="ARBA" id="ARBA00023136"/>
    </source>
</evidence>
<proteinExistence type="predicted"/>
<dbReference type="InterPro" id="IPR006214">
    <property type="entry name" value="Bax_inhibitor_1-related"/>
</dbReference>
<dbReference type="RefSeq" id="WP_229292324.1">
    <property type="nucleotide sequence ID" value="NZ_CP086654.1"/>
</dbReference>
<keyword evidence="3 5" id="KW-1133">Transmembrane helix</keyword>
<comment type="subcellular location">
    <subcellularLocation>
        <location evidence="1">Membrane</location>
        <topology evidence="1">Multi-pass membrane protein</topology>
    </subcellularLocation>
</comment>
<dbReference type="EMBL" id="CP086654">
    <property type="protein sequence ID" value="UEX89819.1"/>
    <property type="molecule type" value="Genomic_DNA"/>
</dbReference>
<protein>
    <submittedName>
        <fullName evidence="6">Bax inhibitor-1 family protein</fullName>
    </submittedName>
</protein>
<accession>A0ABY3PBZ9</accession>
<feature type="transmembrane region" description="Helical" evidence="5">
    <location>
        <begin position="132"/>
        <end position="151"/>
    </location>
</feature>
<gene>
    <name evidence="6" type="ORF">LN051_09665</name>
</gene>
<evidence type="ECO:0000256" key="5">
    <source>
        <dbReference type="SAM" id="Phobius"/>
    </source>
</evidence>
<dbReference type="Proteomes" id="UP001197626">
    <property type="component" value="Chromosome"/>
</dbReference>
<evidence type="ECO:0000313" key="6">
    <source>
        <dbReference type="EMBL" id="UEX89819.1"/>
    </source>
</evidence>
<feature type="transmembrane region" description="Helical" evidence="5">
    <location>
        <begin position="45"/>
        <end position="63"/>
    </location>
</feature>
<name>A0ABY3PBZ9_9STAP</name>
<evidence type="ECO:0000256" key="1">
    <source>
        <dbReference type="ARBA" id="ARBA00004141"/>
    </source>
</evidence>
<keyword evidence="7" id="KW-1185">Reference proteome</keyword>
<evidence type="ECO:0000313" key="7">
    <source>
        <dbReference type="Proteomes" id="UP001197626"/>
    </source>
</evidence>
<organism evidence="6 7">
    <name type="scientific">Staphylococcus ratti</name>
    <dbReference type="NCBI Taxonomy" id="2892440"/>
    <lineage>
        <taxon>Bacteria</taxon>
        <taxon>Bacillati</taxon>
        <taxon>Bacillota</taxon>
        <taxon>Bacilli</taxon>
        <taxon>Bacillales</taxon>
        <taxon>Staphylococcaceae</taxon>
        <taxon>Staphylococcus</taxon>
    </lineage>
</organism>
<evidence type="ECO:0000256" key="2">
    <source>
        <dbReference type="ARBA" id="ARBA00022692"/>
    </source>
</evidence>